<feature type="compositionally biased region" description="Acidic residues" evidence="1">
    <location>
        <begin position="128"/>
        <end position="162"/>
    </location>
</feature>
<dbReference type="SUPFAM" id="SSF54236">
    <property type="entry name" value="Ubiquitin-like"/>
    <property type="match status" value="1"/>
</dbReference>
<dbReference type="Proteomes" id="UP000562929">
    <property type="component" value="Unassembled WGS sequence"/>
</dbReference>
<proteinExistence type="predicted"/>
<dbReference type="EMBL" id="JAACLJ010000006">
    <property type="protein sequence ID" value="KAF4584508.1"/>
    <property type="molecule type" value="Genomic_DNA"/>
</dbReference>
<feature type="compositionally biased region" description="Polar residues" evidence="1">
    <location>
        <begin position="173"/>
        <end position="186"/>
    </location>
</feature>
<dbReference type="PANTHER" id="PTHR38700">
    <property type="entry name" value="YALI0E22418P"/>
    <property type="match status" value="1"/>
</dbReference>
<name>A0A8H4Q450_9HYPO</name>
<keyword evidence="4" id="KW-1185">Reference proteome</keyword>
<feature type="compositionally biased region" description="Pro residues" evidence="1">
    <location>
        <begin position="289"/>
        <end position="302"/>
    </location>
</feature>
<feature type="domain" description="Ras-associating" evidence="2">
    <location>
        <begin position="346"/>
        <end position="419"/>
    </location>
</feature>
<sequence>MGDEPGPGVSPRTRALPPPPKSPPPPPPAAAVSRYHSLRGKSLSSAQAFDIFCDSDWESSPESLRRRSKSVAALRQLPALSSRHVNVTKPSLTAVERLKLPIESVKESLLRTKGAGRQRDDQGHLDFSDDQDDYDYDYDYDDDDDDDDIDQDDDDQDDEEAEGLLLRDDAIVSINNKQPAPSTPQTNRKDDALLAARLEAETDRILAEQKKLDLARLQAQLESSSPAKSVTSPTPIPSSKSSKRPLLLSLAFLSRGRRNTTTPKKNGIETPSLFTASCTSVDTVSVPLELPPPPPPPPPPSSSPSQRMGFIEQGGRGIVPRTDAPASAINGGQRRVVVRCHSSTLTLSVTADTTAVDVVRLAAEKTNHPAVSASSYAVVECYFMLGIERRLRRYERVRDILNSWDDDEQNSLLLLPREGGLDLGPVSRSQDAPTGFCFQLYHSARPGKWSKRWVTLQDGGQMFASKRAEAGAGDKDSVALCHLSDFDVYSPKESEMRRNLKPPKKFCYAIKSQQKTFVFPNGENFVHFFCTDDDGLAARFHDLVRAWRSWYLVNKVLDLGRDEKPSPPPIYNLLSTGGVGATSKNSNGSDSALPALPGRTLRLPRRPLGPQQSSGREVAPKPQVFARPSTPDADREGSFSATGLLGDAYDKRKLDEAQDRNEAKVEKPFTEGPSLLNGGVVVVSDKNKAVVVAAAAAASDNAKPEPKSWFPSAAEHSARARKENPAPAPLPPFRRPVTADAVGSANRGGGDHKHANPQQQPPPPPPLASPRMDSGAASVSPPSQ</sequence>
<evidence type="ECO:0000259" key="2">
    <source>
        <dbReference type="PROSITE" id="PS50200"/>
    </source>
</evidence>
<feature type="region of interest" description="Disordered" evidence="1">
    <location>
        <begin position="221"/>
        <end position="311"/>
    </location>
</feature>
<gene>
    <name evidence="3" type="ORF">GQ602_005881</name>
</gene>
<dbReference type="PROSITE" id="PS50200">
    <property type="entry name" value="RA"/>
    <property type="match status" value="1"/>
</dbReference>
<evidence type="ECO:0000313" key="4">
    <source>
        <dbReference type="Proteomes" id="UP000562929"/>
    </source>
</evidence>
<dbReference type="PANTHER" id="PTHR38700:SF1">
    <property type="entry name" value="PH DOMAIN-CONTAINING PROTEIN"/>
    <property type="match status" value="1"/>
</dbReference>
<feature type="compositionally biased region" description="Polar residues" evidence="1">
    <location>
        <begin position="272"/>
        <end position="283"/>
    </location>
</feature>
<dbReference type="Gene3D" id="2.30.29.30">
    <property type="entry name" value="Pleckstrin-homology domain (PH domain)/Phosphotyrosine-binding domain (PTB)"/>
    <property type="match status" value="1"/>
</dbReference>
<evidence type="ECO:0000256" key="1">
    <source>
        <dbReference type="SAM" id="MobiDB-lite"/>
    </source>
</evidence>
<dbReference type="AlphaFoldDB" id="A0A8H4Q450"/>
<protein>
    <submittedName>
        <fullName evidence="3">Ubiquitin-like protein</fullName>
    </submittedName>
</protein>
<feature type="region of interest" description="Disordered" evidence="1">
    <location>
        <begin position="1"/>
        <end position="33"/>
    </location>
</feature>
<dbReference type="InterPro" id="IPR011993">
    <property type="entry name" value="PH-like_dom_sf"/>
</dbReference>
<dbReference type="OrthoDB" id="43122at2759"/>
<dbReference type="Pfam" id="PF00788">
    <property type="entry name" value="RA"/>
    <property type="match status" value="1"/>
</dbReference>
<dbReference type="Gene3D" id="3.10.20.90">
    <property type="entry name" value="Phosphatidylinositol 3-kinase Catalytic Subunit, Chain A, domain 1"/>
    <property type="match status" value="1"/>
</dbReference>
<feature type="compositionally biased region" description="Pro residues" evidence="1">
    <location>
        <begin position="16"/>
        <end position="29"/>
    </location>
</feature>
<reference evidence="3 4" key="1">
    <citation type="journal article" date="2020" name="G3 (Bethesda)">
        <title>Genetic Underpinnings of Host Manipulation by Ophiocordyceps as Revealed by Comparative Transcriptomics.</title>
        <authorList>
            <person name="Will I."/>
            <person name="Das B."/>
            <person name="Trinh T."/>
            <person name="Brachmann A."/>
            <person name="Ohm R.A."/>
            <person name="de Bekker C."/>
        </authorList>
    </citation>
    <scope>NUCLEOTIDE SEQUENCE [LARGE SCALE GENOMIC DNA]</scope>
    <source>
        <strain evidence="3 4">EC05</strain>
    </source>
</reference>
<dbReference type="GO" id="GO:0007165">
    <property type="term" value="P:signal transduction"/>
    <property type="evidence" value="ECO:0007669"/>
    <property type="project" value="InterPro"/>
</dbReference>
<dbReference type="InterPro" id="IPR000159">
    <property type="entry name" value="RA_dom"/>
</dbReference>
<comment type="caution">
    <text evidence="3">The sequence shown here is derived from an EMBL/GenBank/DDBJ whole genome shotgun (WGS) entry which is preliminary data.</text>
</comment>
<feature type="region of interest" description="Disordered" evidence="1">
    <location>
        <begin position="109"/>
        <end position="194"/>
    </location>
</feature>
<feature type="compositionally biased region" description="Low complexity" evidence="1">
    <location>
        <begin position="228"/>
        <end position="250"/>
    </location>
</feature>
<accession>A0A8H4Q450</accession>
<feature type="compositionally biased region" description="Low complexity" evidence="1">
    <location>
        <begin position="592"/>
        <end position="610"/>
    </location>
</feature>
<feature type="compositionally biased region" description="Pro residues" evidence="1">
    <location>
        <begin position="759"/>
        <end position="768"/>
    </location>
</feature>
<organism evidence="3 4">
    <name type="scientific">Ophiocordyceps camponoti-floridani</name>
    <dbReference type="NCBI Taxonomy" id="2030778"/>
    <lineage>
        <taxon>Eukaryota</taxon>
        <taxon>Fungi</taxon>
        <taxon>Dikarya</taxon>
        <taxon>Ascomycota</taxon>
        <taxon>Pezizomycotina</taxon>
        <taxon>Sordariomycetes</taxon>
        <taxon>Hypocreomycetidae</taxon>
        <taxon>Hypocreales</taxon>
        <taxon>Ophiocordycipitaceae</taxon>
        <taxon>Ophiocordyceps</taxon>
    </lineage>
</organism>
<feature type="compositionally biased region" description="Basic and acidic residues" evidence="1">
    <location>
        <begin position="657"/>
        <end position="669"/>
    </location>
</feature>
<feature type="region of interest" description="Disordered" evidence="1">
    <location>
        <begin position="693"/>
        <end position="784"/>
    </location>
</feature>
<dbReference type="InterPro" id="IPR029071">
    <property type="entry name" value="Ubiquitin-like_domsf"/>
</dbReference>
<feature type="region of interest" description="Disordered" evidence="1">
    <location>
        <begin position="581"/>
        <end position="644"/>
    </location>
</feature>
<evidence type="ECO:0000313" key="3">
    <source>
        <dbReference type="EMBL" id="KAF4584508.1"/>
    </source>
</evidence>
<feature type="region of interest" description="Disordered" evidence="1">
    <location>
        <begin position="657"/>
        <end position="677"/>
    </location>
</feature>
<feature type="compositionally biased region" description="Basic and acidic residues" evidence="1">
    <location>
        <begin position="117"/>
        <end position="127"/>
    </location>
</feature>